<comment type="caution">
    <text evidence="1">The sequence shown here is derived from an EMBL/GenBank/DDBJ whole genome shotgun (WGS) entry which is preliminary data.</text>
</comment>
<dbReference type="EMBL" id="CM047743">
    <property type="protein sequence ID" value="KAJ0030814.1"/>
    <property type="molecule type" value="Genomic_DNA"/>
</dbReference>
<evidence type="ECO:0000313" key="1">
    <source>
        <dbReference type="EMBL" id="KAJ0030814.1"/>
    </source>
</evidence>
<evidence type="ECO:0000313" key="2">
    <source>
        <dbReference type="Proteomes" id="UP001163603"/>
    </source>
</evidence>
<sequence length="65" mass="7700">MTPQSYRSSIYPIEIALCVLYKKRKLSFIIQNIKQVIIYNQSISFLPISEFINIPYYLIINNVDK</sequence>
<protein>
    <submittedName>
        <fullName evidence="1">Uncharacterized protein</fullName>
    </submittedName>
</protein>
<accession>A0ACC0Y877</accession>
<gene>
    <name evidence="1" type="ORF">Pint_13306</name>
</gene>
<organism evidence="1 2">
    <name type="scientific">Pistacia integerrima</name>
    <dbReference type="NCBI Taxonomy" id="434235"/>
    <lineage>
        <taxon>Eukaryota</taxon>
        <taxon>Viridiplantae</taxon>
        <taxon>Streptophyta</taxon>
        <taxon>Embryophyta</taxon>
        <taxon>Tracheophyta</taxon>
        <taxon>Spermatophyta</taxon>
        <taxon>Magnoliopsida</taxon>
        <taxon>eudicotyledons</taxon>
        <taxon>Gunneridae</taxon>
        <taxon>Pentapetalae</taxon>
        <taxon>rosids</taxon>
        <taxon>malvids</taxon>
        <taxon>Sapindales</taxon>
        <taxon>Anacardiaceae</taxon>
        <taxon>Pistacia</taxon>
    </lineage>
</organism>
<proteinExistence type="predicted"/>
<dbReference type="Proteomes" id="UP001163603">
    <property type="component" value="Chromosome 8"/>
</dbReference>
<keyword evidence="2" id="KW-1185">Reference proteome</keyword>
<name>A0ACC0Y877_9ROSI</name>
<reference evidence="2" key="1">
    <citation type="journal article" date="2023" name="G3 (Bethesda)">
        <title>Genome assembly and association tests identify interacting loci associated with vigor, precocity, and sex in interspecific pistachio rootstocks.</title>
        <authorList>
            <person name="Palmer W."/>
            <person name="Jacygrad E."/>
            <person name="Sagayaradj S."/>
            <person name="Cavanaugh K."/>
            <person name="Han R."/>
            <person name="Bertier L."/>
            <person name="Beede B."/>
            <person name="Kafkas S."/>
            <person name="Golino D."/>
            <person name="Preece J."/>
            <person name="Michelmore R."/>
        </authorList>
    </citation>
    <scope>NUCLEOTIDE SEQUENCE [LARGE SCALE GENOMIC DNA]</scope>
</reference>